<dbReference type="Proteomes" id="UP000694388">
    <property type="component" value="Unplaced"/>
</dbReference>
<feature type="domain" description="GTF3C1 extended winged-helix" evidence="8">
    <location>
        <begin position="634"/>
        <end position="740"/>
    </location>
</feature>
<evidence type="ECO:0000256" key="2">
    <source>
        <dbReference type="ARBA" id="ARBA00022553"/>
    </source>
</evidence>
<sequence length="2239" mass="252039">MKTIENHESRLNLKVARQRALTGPESDPELRLPDYSYCLLERLGRARWNGELQSNLHGFAFRIDPGKMHYHRKFLNQHGLITMQSYTMCLRNGKQQHSVLLLLKQFHKLRVRKYDQLQKRLFEVLNKRPDGLCALVSLQSEMGNIPGKVFKRLYQQVVDSGKAAMVTVPGSPIRPEMKRTKTEKGMTRCLQLLSNGDQNLCVKGCGEGVSSGVRDAEIGDADDMDDSMDDCGAIPFHKLIYERDTLSQAYDVVRASGPRGISQSKLQRTLRVDKLEGRMLCRTMDRHLLVKGIMEDEGRQRTTKYVAMEFVDCSELNLMFQREKARGHELGLVSPDHEKSPQQIPRPPSAPPKPRGRPRGSTKVRGAGRKKNNPRGRGRGKKKGEEIKNVGQITMQDFPGYGGGAAVNDIKLTDLSLFESAEDGSSEALHPTPANSKPMEDNRGLSGPSEDDVQLSGPYKNNLAPSGLFENTVGLGVIMGITKEQFAAHYNTDDIQSSEMDVREEVWIGQRHGEVLNPVKAGMRTMAFEMDGNVNTAEGAFIAEEDCLVKNVVEKGYVEDEEHNVSKEVPSAMDGKAIENVEEETAGEKPNAESVAGKEELEGVPVEEVTIQNNEWRQSTKKHCKSNPGVGNKETYRLLRRQNLILEAISSHRLIEGVFTLQKIIGDVEKSEGVSTKCCRKSVLRLVQRLAAEHLLRIYHTTILQDDAQHKVLLIAHPSVSPKDPLMRSTLQQIRFRFSTLQHARKVNDEADQTHDAEVMSCREGNDSAEDGSPKKVVSAAHRQSHFCGMERRMGVLPLRNYKPTIVPGHGRNLGFQAKMPRLRTLHTFIWYIVYGHSEHNSTSSDAAMKCDNDKVVGDNHLGTSIRETSADAVQGVKSPEMKENRQPCHDRAEVLVERSCVEEWQKEYTEEKLYVDEISWKRFVPPGPVHNDYGPGWVMIGDLFFCMPLSIFINLVQISYKVDNLEEYLNHPLRQNTLIRFLPLEMRQKLLHKRKYLASVFESIQRLCYMGLLQFGPTDKYQERDQIFVYVKRHGTVVDTTMCEPHHKMARSAQPFPRHMYSFFVLQDVDNYWLHLQCVCLNTPLGIIRGTRKNHRQALFEYVDDGESSSNCSLDKKCFQLHFTMGTKDIVDDSSVPGDGCGAGGLDSAFYGHLKRNWIWVSYIVASKNQGQPNMERSTSIRLQTLLQKPSLSLMLLRNNESQSVRRSSGAWSPSVQAEEVAVRQVSRKDFDHKGGRGLKRKRPQKAVVQKPHKCARQEAKCTIGDGRPQVRLDEADRNAVDRMTKQRVSWTAHEDGLLLLCCVASAVLNSKVHRPFVSWQVIRDISHANFENSLDKTSHAVARRVRNILKNRESELNLRVCLAEVCQDRDLTEDFLNRQENYDIAKVCEAEYKELVEKLRSKFEHSNSSTGPVLPESLEELHQRFTMLDVSRCPEDMVMNDLQSVEDIQESVLENFILSSLMLSEKQRRPHYPILMFSLYKQYPEALLFRAFCKFKQHSLVNRRRRNHLQGLKKDRALPFAPMSYQLSQSYFKFFMWRFPGRTCSDAFAFIEQLCLVDNDHQSDASVCLCLAEFTVSPTEKDLEQTAILGTVGPEESSIKLNSNAVCGNKKSGLLQCDDTQDAMKLQQSVLADGQDVCDDELNVQTMVTWNWKNEIVGEMLMREDIAEEKAEMEVTETIGEVSARGEALRSETAGEYAEDEVTAGGEVTENKLEKNAKGDSEIVGRAREDPDPEVTAGDGGGIECTRKVQEPMLYSIDAPGGSCLAVLELMSMGLLQVEVKVPDDIVVVDSMMVDNTVLKRQQSDSDEEDEDDEEEEEDYEGEKPKPRHSSCTWPTISAQLSSRVNYLLLRGCYMPGIGSIKGTNRSDNVVVNACQIHFGLRHSPAPFGLAPSPDARGDSYKVVLGAAGLPLWFKQKRNAIDQESAQNTDVEMMANESVTSPSLSTTVLSVVEQAGDIGLPLTALVHAVGFSGQIQELQDCVQDLLTQGALLEVGRSVPHLVCQGKAQAWLIDLQRKQTTAHNSDNGESHSVTKLHHNSACDSSLLDKPEKDNPNMCTYLTEKTEKRKESLARILESFDASTLSDSQLSYIPRPWRIVDGTLNLPVCKGLLEALMYHIMTRPGITRRELQNHYHLVLHPFILLEILKVLEDLGCICKRHLLSCTRPSLFSQPTCPREVSSAPKPMKSSLSTSPSVALLGEPESCTTFYEPIVDGVLKLAQLFPTENYWSKWLTSIHS</sequence>
<dbReference type="PANTHER" id="PTHR15180">
    <property type="entry name" value="GENERAL TRANSCRIPTION FACTOR 3C POLYPEPTIDE 1"/>
    <property type="match status" value="1"/>
</dbReference>
<name>A0A8C4R8I6_EPTBU</name>
<evidence type="ECO:0000259" key="7">
    <source>
        <dbReference type="Pfam" id="PF04182"/>
    </source>
</evidence>
<dbReference type="CDD" id="cd16169">
    <property type="entry name" value="Tau138_eWH"/>
    <property type="match status" value="1"/>
</dbReference>
<evidence type="ECO:0000256" key="6">
    <source>
        <dbReference type="SAM" id="MobiDB-lite"/>
    </source>
</evidence>
<protein>
    <recommendedName>
        <fullName evidence="11">General transcription factor 3C polypeptide 1</fullName>
    </recommendedName>
</protein>
<keyword evidence="3" id="KW-0238">DNA-binding</keyword>
<dbReference type="GeneTree" id="ENSGT00390000008664"/>
<evidence type="ECO:0000256" key="4">
    <source>
        <dbReference type="ARBA" id="ARBA00023163"/>
    </source>
</evidence>
<feature type="compositionally biased region" description="Acidic residues" evidence="6">
    <location>
        <begin position="1807"/>
        <end position="1823"/>
    </location>
</feature>
<feature type="region of interest" description="Disordered" evidence="6">
    <location>
        <begin position="1801"/>
        <end position="1835"/>
    </location>
</feature>
<keyword evidence="5" id="KW-0539">Nucleus</keyword>
<evidence type="ECO:0000313" key="9">
    <source>
        <dbReference type="Ensembl" id="ENSEBUP00000026799.1"/>
    </source>
</evidence>
<keyword evidence="4" id="KW-0804">Transcription</keyword>
<dbReference type="InterPro" id="IPR056467">
    <property type="entry name" value="eWH_GTF3C1"/>
</dbReference>
<reference evidence="9" key="1">
    <citation type="submission" date="2025-08" db="UniProtKB">
        <authorList>
            <consortium name="Ensembl"/>
        </authorList>
    </citation>
    <scope>IDENTIFICATION</scope>
</reference>
<feature type="region of interest" description="Disordered" evidence="6">
    <location>
        <begin position="422"/>
        <end position="457"/>
    </location>
</feature>
<dbReference type="GO" id="GO:0005634">
    <property type="term" value="C:nucleus"/>
    <property type="evidence" value="ECO:0007669"/>
    <property type="project" value="UniProtKB-SubCell"/>
</dbReference>
<dbReference type="Ensembl" id="ENSEBUT00000027375.1">
    <property type="protein sequence ID" value="ENSEBUP00000026799.1"/>
    <property type="gene ID" value="ENSEBUG00000016498.1"/>
</dbReference>
<evidence type="ECO:0000256" key="5">
    <source>
        <dbReference type="ARBA" id="ARBA00023242"/>
    </source>
</evidence>
<feature type="region of interest" description="Disordered" evidence="6">
    <location>
        <begin position="332"/>
        <end position="401"/>
    </location>
</feature>
<organism evidence="9 10">
    <name type="scientific">Eptatretus burgeri</name>
    <name type="common">Inshore hagfish</name>
    <dbReference type="NCBI Taxonomy" id="7764"/>
    <lineage>
        <taxon>Eukaryota</taxon>
        <taxon>Metazoa</taxon>
        <taxon>Chordata</taxon>
        <taxon>Craniata</taxon>
        <taxon>Vertebrata</taxon>
        <taxon>Cyclostomata</taxon>
        <taxon>Myxini</taxon>
        <taxon>Myxiniformes</taxon>
        <taxon>Myxinidae</taxon>
        <taxon>Eptatretinae</taxon>
        <taxon>Eptatretus</taxon>
    </lineage>
</organism>
<dbReference type="Pfam" id="PF24101">
    <property type="entry name" value="WHD_GTF3C1"/>
    <property type="match status" value="1"/>
</dbReference>
<dbReference type="GO" id="GO:0003677">
    <property type="term" value="F:DNA binding"/>
    <property type="evidence" value="ECO:0007669"/>
    <property type="project" value="UniProtKB-KW"/>
</dbReference>
<dbReference type="PANTHER" id="PTHR15180:SF1">
    <property type="entry name" value="GENERAL TRANSCRIPTION FACTOR 3C POLYPEPTIDE 1"/>
    <property type="match status" value="1"/>
</dbReference>
<reference evidence="9" key="2">
    <citation type="submission" date="2025-09" db="UniProtKB">
        <authorList>
            <consortium name="Ensembl"/>
        </authorList>
    </citation>
    <scope>IDENTIFICATION</scope>
</reference>
<feature type="domain" description="B-block binding subunit of TFIIIC" evidence="7">
    <location>
        <begin position="34"/>
        <end position="108"/>
    </location>
</feature>
<evidence type="ECO:0000256" key="3">
    <source>
        <dbReference type="ARBA" id="ARBA00023125"/>
    </source>
</evidence>
<evidence type="ECO:0008006" key="11">
    <source>
        <dbReference type="Google" id="ProtNLM"/>
    </source>
</evidence>
<dbReference type="InterPro" id="IPR035625">
    <property type="entry name" value="Tfc3-like_eWH"/>
</dbReference>
<evidence type="ECO:0000313" key="10">
    <source>
        <dbReference type="Proteomes" id="UP000694388"/>
    </source>
</evidence>
<dbReference type="GO" id="GO:0042791">
    <property type="term" value="P:5S class rRNA transcription by RNA polymerase III"/>
    <property type="evidence" value="ECO:0007669"/>
    <property type="project" value="TreeGrafter"/>
</dbReference>
<dbReference type="InterPro" id="IPR007309">
    <property type="entry name" value="TFIIIC_Bblock-bd"/>
</dbReference>
<comment type="subcellular location">
    <subcellularLocation>
        <location evidence="1">Nucleus</location>
    </subcellularLocation>
</comment>
<feature type="compositionally biased region" description="Pro residues" evidence="6">
    <location>
        <begin position="344"/>
        <end position="353"/>
    </location>
</feature>
<evidence type="ECO:0000256" key="1">
    <source>
        <dbReference type="ARBA" id="ARBA00004123"/>
    </source>
</evidence>
<accession>A0A8C4R8I6</accession>
<feature type="region of interest" description="Disordered" evidence="6">
    <location>
        <begin position="1718"/>
        <end position="1746"/>
    </location>
</feature>
<evidence type="ECO:0000259" key="8">
    <source>
        <dbReference type="Pfam" id="PF24101"/>
    </source>
</evidence>
<keyword evidence="10" id="KW-1185">Reference proteome</keyword>
<proteinExistence type="predicted"/>
<dbReference type="Pfam" id="PF04182">
    <property type="entry name" value="B-block_TFIIIC"/>
    <property type="match status" value="1"/>
</dbReference>
<feature type="compositionally biased region" description="Basic and acidic residues" evidence="6">
    <location>
        <begin position="1718"/>
        <end position="1732"/>
    </location>
</feature>
<dbReference type="GO" id="GO:0000127">
    <property type="term" value="C:transcription factor TFIIIC complex"/>
    <property type="evidence" value="ECO:0007669"/>
    <property type="project" value="InterPro"/>
</dbReference>
<keyword evidence="2" id="KW-0597">Phosphoprotein</keyword>
<dbReference type="GO" id="GO:0006384">
    <property type="term" value="P:transcription initiation at RNA polymerase III promoter"/>
    <property type="evidence" value="ECO:0007669"/>
    <property type="project" value="InterPro"/>
</dbReference>
<feature type="compositionally biased region" description="Basic residues" evidence="6">
    <location>
        <begin position="354"/>
        <end position="382"/>
    </location>
</feature>
<dbReference type="InterPro" id="IPR044210">
    <property type="entry name" value="Tfc3-like"/>
</dbReference>